<feature type="compositionally biased region" description="Low complexity" evidence="5">
    <location>
        <begin position="1159"/>
        <end position="1169"/>
    </location>
</feature>
<keyword evidence="2 4" id="KW-0863">Zinc-finger</keyword>
<feature type="domain" description="RING-type" evidence="6">
    <location>
        <begin position="481"/>
        <end position="528"/>
    </location>
</feature>
<dbReference type="InterPro" id="IPR001841">
    <property type="entry name" value="Znf_RING"/>
</dbReference>
<feature type="region of interest" description="Disordered" evidence="5">
    <location>
        <begin position="1018"/>
        <end position="1057"/>
    </location>
</feature>
<dbReference type="SMART" id="SM00184">
    <property type="entry name" value="RING"/>
    <property type="match status" value="3"/>
</dbReference>
<dbReference type="EMBL" id="KN838540">
    <property type="protein sequence ID" value="KIK08935.1"/>
    <property type="molecule type" value="Genomic_DNA"/>
</dbReference>
<feature type="region of interest" description="Disordered" evidence="5">
    <location>
        <begin position="290"/>
        <end position="311"/>
    </location>
</feature>
<dbReference type="InterPro" id="IPR017907">
    <property type="entry name" value="Znf_RING_CS"/>
</dbReference>
<feature type="compositionally biased region" description="Polar residues" evidence="5">
    <location>
        <begin position="294"/>
        <end position="310"/>
    </location>
</feature>
<dbReference type="STRING" id="1095629.A0A0C9X9M3"/>
<feature type="compositionally biased region" description="Polar residues" evidence="5">
    <location>
        <begin position="937"/>
        <end position="963"/>
    </location>
</feature>
<feature type="compositionally biased region" description="Polar residues" evidence="5">
    <location>
        <begin position="357"/>
        <end position="367"/>
    </location>
</feature>
<keyword evidence="3" id="KW-0862">Zinc</keyword>
<accession>A0A0C9X9M3</accession>
<name>A0A0C9X9M3_9AGAR</name>
<dbReference type="Gene3D" id="3.30.40.10">
    <property type="entry name" value="Zinc/RING finger domain, C3HC4 (zinc finger)"/>
    <property type="match status" value="1"/>
</dbReference>
<dbReference type="PROSITE" id="PS00518">
    <property type="entry name" value="ZF_RING_1"/>
    <property type="match status" value="2"/>
</dbReference>
<dbReference type="GO" id="GO:0004842">
    <property type="term" value="F:ubiquitin-protein transferase activity"/>
    <property type="evidence" value="ECO:0007669"/>
    <property type="project" value="InterPro"/>
</dbReference>
<feature type="region of interest" description="Disordered" evidence="5">
    <location>
        <begin position="927"/>
        <end position="1003"/>
    </location>
</feature>
<reference evidence="8" key="2">
    <citation type="submission" date="2015-01" db="EMBL/GenBank/DDBJ databases">
        <title>Evolutionary Origins and Diversification of the Mycorrhizal Mutualists.</title>
        <authorList>
            <consortium name="DOE Joint Genome Institute"/>
            <consortium name="Mycorrhizal Genomics Consortium"/>
            <person name="Kohler A."/>
            <person name="Kuo A."/>
            <person name="Nagy L.G."/>
            <person name="Floudas D."/>
            <person name="Copeland A."/>
            <person name="Barry K.W."/>
            <person name="Cichocki N."/>
            <person name="Veneault-Fourrey C."/>
            <person name="LaButti K."/>
            <person name="Lindquist E.A."/>
            <person name="Lipzen A."/>
            <person name="Lundell T."/>
            <person name="Morin E."/>
            <person name="Murat C."/>
            <person name="Riley R."/>
            <person name="Ohm R."/>
            <person name="Sun H."/>
            <person name="Tunlid A."/>
            <person name="Henrissat B."/>
            <person name="Grigoriev I.V."/>
            <person name="Hibbett D.S."/>
            <person name="Martin F."/>
        </authorList>
    </citation>
    <scope>NUCLEOTIDE SEQUENCE [LARGE SCALE GENOMIC DNA]</scope>
    <source>
        <strain evidence="8">LaAM-08-1</strain>
    </source>
</reference>
<evidence type="ECO:0000256" key="2">
    <source>
        <dbReference type="ARBA" id="ARBA00022771"/>
    </source>
</evidence>
<gene>
    <name evidence="7" type="ORF">K443DRAFT_1126</name>
</gene>
<keyword evidence="8" id="KW-1185">Reference proteome</keyword>
<evidence type="ECO:0000256" key="1">
    <source>
        <dbReference type="ARBA" id="ARBA00022723"/>
    </source>
</evidence>
<dbReference type="InterPro" id="IPR031127">
    <property type="entry name" value="E3_UB_ligase_RBR"/>
</dbReference>
<feature type="compositionally biased region" description="Low complexity" evidence="5">
    <location>
        <begin position="966"/>
        <end position="993"/>
    </location>
</feature>
<evidence type="ECO:0000313" key="7">
    <source>
        <dbReference type="EMBL" id="KIK08935.1"/>
    </source>
</evidence>
<dbReference type="PANTHER" id="PTHR11685">
    <property type="entry name" value="RBR FAMILY RING FINGER AND IBR DOMAIN-CONTAINING"/>
    <property type="match status" value="1"/>
</dbReference>
<evidence type="ECO:0000256" key="3">
    <source>
        <dbReference type="ARBA" id="ARBA00022833"/>
    </source>
</evidence>
<proteinExistence type="predicted"/>
<protein>
    <recommendedName>
        <fullName evidence="6">RING-type domain-containing protein</fullName>
    </recommendedName>
</protein>
<dbReference type="PROSITE" id="PS50089">
    <property type="entry name" value="ZF_RING_2"/>
    <property type="match status" value="1"/>
</dbReference>
<feature type="region of interest" description="Disordered" evidence="5">
    <location>
        <begin position="1248"/>
        <end position="1277"/>
    </location>
</feature>
<sequence>MLVFDAERQELSSLADDDIDLEGLLEELESNPNFIISHTGPTCRYGHDSHQAGTSQSTCGLIALNCARTIFDLARGWRATSEQELVFVRYLLSPETTNDILSVCNQLPCNNQLDIDELLEVPIFYDAFSRAIPTAARSTYKGFMTLLERMWDIDPRRPIVAAVITQFSETVACLRIFIASTYTYIIFDPHSRPTYPRGPGFVFNKTREATASYLVDIFTDTSPDGGAPDLQTFSAYILCDNMGIDVKCQTFEESLVYLSPKSDTTTSQSTPTKLISLVHKSDKLPLPSLEVSRHSSQATASSPISPGTSLRRSKSEFGWQLALQSEPASVSVEDNTIETLDPIDEITSLPKPLQPNEEPSNGDQQTILPPTKVKRYAKKDIGWQLSLQRLEAENDVRIADLQKEWSKPKLIEQRSTETIKAGPSRRRPPREDISWKLALAATSMTFPASWLLDDDAQTARDEWEQFPLEDTTPVLPPTSECGVCLEVYDKSEVARMPDCAHTFCRNCLKYHVEIMIRERRFPILCPTCVLDRTRTDPGSVDQKLVKELDVTQQNVDRFDALQLSAHSVELHCPRCKETMNVDRQEYLDSKILVCPLPLCGHKWCKACQKMIPSSLPEDKHMLWYGTDVLNASELLGYFLFAKQQVVMYEGQECKYRRGSSEAGSSQVICGLIALNCVRRVFELEEQHASGDLEDKDENFLQELISPETIQRVTSIDETLKAYSNLSVGDLLERPQFQNAFTQAVVSHELSYEGFMALFEAFGTSEQPERPVAAVITRLRDIIVCIRLHLHDSYRFFIFDPHRQPKHPRGPAFVLNDSKETTARYLHEIFKPDDSSDGEEEGFHSNSQMFSAHILRMEASEGWHLATPIDLPMSGDSLEASIASSSFSLDDDLAFVVVSDDPPPPYDSLSPIATLAADLVSADISPLAPSNGIPLDDLQSNDPPSNGLQPSDSPSDDLTSNSLPSDGISSGNLSINGSLSNELTSSSSTPLITSEVPSISSPRQRREYHWQLGLQMASPISHSSSSALDGPRETQLEGRPTDQPSSRQEQNITDTDTSIPLPIRKSAIGWQLALQKAALEDAPGVEKKGEGEMTATGGNESVQLEMHINRDPVTAGPSRQLDRNSTDDGFSWKVALAAKSISPPRDESRISKTSRSNVQNNAEEATNLENTRAENEASPEESSSLSNTTKSRSLGHRTRDDFSWKLALAAQSLTIPPPQGTVTRDPVTTTRIRRAERQWRPTQEIQNHVLIGTPHRSSAHGKRRDTTNRRASRSSSLREPVVSVDTEVNAVIAFDCGDCLRGHVESKLSEGRYPILCPLCTTDKARSNPGTVGQQLLEQLGLSEEIVDKFVELQLAGLSFQLSCPNCENTMFVAREDYLEQDVVICPLPYCGHKFCKACLATIPNGTNQHKMGGDNVQDVGLRFRKNLDAIICIARLRDVTYTFVTSVG</sequence>
<keyword evidence="1" id="KW-0479">Metal-binding</keyword>
<dbReference type="InterPro" id="IPR027370">
    <property type="entry name" value="Znf-RING_euk"/>
</dbReference>
<feature type="compositionally biased region" description="Basic and acidic residues" evidence="5">
    <location>
        <begin position="1029"/>
        <end position="1039"/>
    </location>
</feature>
<feature type="region of interest" description="Disordered" evidence="5">
    <location>
        <begin position="1139"/>
        <end position="1196"/>
    </location>
</feature>
<evidence type="ECO:0000259" key="6">
    <source>
        <dbReference type="PROSITE" id="PS50089"/>
    </source>
</evidence>
<evidence type="ECO:0000256" key="4">
    <source>
        <dbReference type="PROSITE-ProRule" id="PRU00175"/>
    </source>
</evidence>
<feature type="compositionally biased region" description="Low complexity" evidence="5">
    <location>
        <begin position="1179"/>
        <end position="1191"/>
    </location>
</feature>
<dbReference type="GO" id="GO:0016567">
    <property type="term" value="P:protein ubiquitination"/>
    <property type="evidence" value="ECO:0007669"/>
    <property type="project" value="InterPro"/>
</dbReference>
<organism evidence="7 8">
    <name type="scientific">Laccaria amethystina LaAM-08-1</name>
    <dbReference type="NCBI Taxonomy" id="1095629"/>
    <lineage>
        <taxon>Eukaryota</taxon>
        <taxon>Fungi</taxon>
        <taxon>Dikarya</taxon>
        <taxon>Basidiomycota</taxon>
        <taxon>Agaricomycotina</taxon>
        <taxon>Agaricomycetes</taxon>
        <taxon>Agaricomycetidae</taxon>
        <taxon>Agaricales</taxon>
        <taxon>Agaricineae</taxon>
        <taxon>Hydnangiaceae</taxon>
        <taxon>Laccaria</taxon>
    </lineage>
</organism>
<dbReference type="InterPro" id="IPR013083">
    <property type="entry name" value="Znf_RING/FYVE/PHD"/>
</dbReference>
<dbReference type="Proteomes" id="UP000054477">
    <property type="component" value="Unassembled WGS sequence"/>
</dbReference>
<dbReference type="HOGENOM" id="CLU_251474_0_0_1"/>
<evidence type="ECO:0000256" key="5">
    <source>
        <dbReference type="SAM" id="MobiDB-lite"/>
    </source>
</evidence>
<dbReference type="SUPFAM" id="SSF57850">
    <property type="entry name" value="RING/U-box"/>
    <property type="match status" value="1"/>
</dbReference>
<dbReference type="OrthoDB" id="1431934at2759"/>
<reference evidence="7 8" key="1">
    <citation type="submission" date="2014-04" db="EMBL/GenBank/DDBJ databases">
        <authorList>
            <consortium name="DOE Joint Genome Institute"/>
            <person name="Kuo A."/>
            <person name="Kohler A."/>
            <person name="Nagy L.G."/>
            <person name="Floudas D."/>
            <person name="Copeland A."/>
            <person name="Barry K.W."/>
            <person name="Cichocki N."/>
            <person name="Veneault-Fourrey C."/>
            <person name="LaButti K."/>
            <person name="Lindquist E.A."/>
            <person name="Lipzen A."/>
            <person name="Lundell T."/>
            <person name="Morin E."/>
            <person name="Murat C."/>
            <person name="Sun H."/>
            <person name="Tunlid A."/>
            <person name="Henrissat B."/>
            <person name="Grigoriev I.V."/>
            <person name="Hibbett D.S."/>
            <person name="Martin F."/>
            <person name="Nordberg H.P."/>
            <person name="Cantor M.N."/>
            <person name="Hua S.X."/>
        </authorList>
    </citation>
    <scope>NUCLEOTIDE SEQUENCE [LARGE SCALE GENOMIC DNA]</scope>
    <source>
        <strain evidence="7 8">LaAM-08-1</strain>
    </source>
</reference>
<dbReference type="GO" id="GO:0008270">
    <property type="term" value="F:zinc ion binding"/>
    <property type="evidence" value="ECO:0007669"/>
    <property type="project" value="UniProtKB-KW"/>
</dbReference>
<feature type="region of interest" description="Disordered" evidence="5">
    <location>
        <begin position="1082"/>
        <end position="1101"/>
    </location>
</feature>
<feature type="compositionally biased region" description="Polar residues" evidence="5">
    <location>
        <begin position="1041"/>
        <end position="1057"/>
    </location>
</feature>
<evidence type="ECO:0000313" key="8">
    <source>
        <dbReference type="Proteomes" id="UP000054477"/>
    </source>
</evidence>
<dbReference type="Pfam" id="PF13445">
    <property type="entry name" value="zf-RING_UBOX"/>
    <property type="match status" value="1"/>
</dbReference>
<feature type="region of interest" description="Disordered" evidence="5">
    <location>
        <begin position="345"/>
        <end position="367"/>
    </location>
</feature>